<feature type="signal peptide" evidence="2">
    <location>
        <begin position="1"/>
        <end position="28"/>
    </location>
</feature>
<evidence type="ECO:0000256" key="1">
    <source>
        <dbReference type="SAM" id="Phobius"/>
    </source>
</evidence>
<evidence type="ECO:0000259" key="3">
    <source>
        <dbReference type="Pfam" id="PF07987"/>
    </source>
</evidence>
<name>A0ABT9XUL3_9BACI</name>
<evidence type="ECO:0000313" key="5">
    <source>
        <dbReference type="Proteomes" id="UP001224122"/>
    </source>
</evidence>
<dbReference type="Pfam" id="PF07987">
    <property type="entry name" value="DUF1775"/>
    <property type="match status" value="1"/>
</dbReference>
<keyword evidence="1" id="KW-0812">Transmembrane</keyword>
<keyword evidence="1" id="KW-0472">Membrane</keyword>
<keyword evidence="5" id="KW-1185">Reference proteome</keyword>
<dbReference type="InterPro" id="IPR038507">
    <property type="entry name" value="YcnI-like_sf"/>
</dbReference>
<reference evidence="4 5" key="1">
    <citation type="submission" date="2023-07" db="EMBL/GenBank/DDBJ databases">
        <title>Genomic Encyclopedia of Type Strains, Phase IV (KMG-IV): sequencing the most valuable type-strain genomes for metagenomic binning, comparative biology and taxonomic classification.</title>
        <authorList>
            <person name="Goeker M."/>
        </authorList>
    </citation>
    <scope>NUCLEOTIDE SEQUENCE [LARGE SCALE GENOMIC DNA]</scope>
    <source>
        <strain evidence="4 5">DSM 27594</strain>
    </source>
</reference>
<dbReference type="Proteomes" id="UP001224122">
    <property type="component" value="Unassembled WGS sequence"/>
</dbReference>
<dbReference type="Gene3D" id="2.60.40.2230">
    <property type="entry name" value="Uncharacterised protein YcnI-like PF07987, DUF1775"/>
    <property type="match status" value="1"/>
</dbReference>
<keyword evidence="2" id="KW-0732">Signal</keyword>
<evidence type="ECO:0000256" key="2">
    <source>
        <dbReference type="SAM" id="SignalP"/>
    </source>
</evidence>
<gene>
    <name evidence="4" type="ORF">J2S10_002367</name>
</gene>
<accession>A0ABT9XUL3</accession>
<feature type="transmembrane region" description="Helical" evidence="1">
    <location>
        <begin position="183"/>
        <end position="203"/>
    </location>
</feature>
<comment type="caution">
    <text evidence="4">The sequence shown here is derived from an EMBL/GenBank/DDBJ whole genome shotgun (WGS) entry which is preliminary data.</text>
</comment>
<dbReference type="RefSeq" id="WP_307407869.1">
    <property type="nucleotide sequence ID" value="NZ_JAUSTW010000003.1"/>
</dbReference>
<feature type="domain" description="YncI copper-binding" evidence="3">
    <location>
        <begin position="29"/>
        <end position="144"/>
    </location>
</feature>
<organism evidence="4 5">
    <name type="scientific">Neobacillus ginsengisoli</name>
    <dbReference type="NCBI Taxonomy" id="904295"/>
    <lineage>
        <taxon>Bacteria</taxon>
        <taxon>Bacillati</taxon>
        <taxon>Bacillota</taxon>
        <taxon>Bacilli</taxon>
        <taxon>Bacillales</taxon>
        <taxon>Bacillaceae</taxon>
        <taxon>Neobacillus</taxon>
    </lineage>
</organism>
<evidence type="ECO:0000313" key="4">
    <source>
        <dbReference type="EMBL" id="MDQ0199209.1"/>
    </source>
</evidence>
<sequence>MKHTIKKISRVFLPTLLGLFLFGSIASAHVEVTPKTSTTGEEETYTVKVPSEKDVPTTKFTIKIPSGLDFDSFEPLAGWNFTTQKGSDGKVTSITFETTGQGILPDQFQRFVFVAKNPDKATKAAWDAYQYYKDGSVVEWTGDQGSETPHSITNIVSDTAVDQTTKQDVKQNTVSTSTGTSSLPLIISVLSALLSIVAIFLGVRKK</sequence>
<dbReference type="InterPro" id="IPR012533">
    <property type="entry name" value="YcnI-copper_dom"/>
</dbReference>
<proteinExistence type="predicted"/>
<dbReference type="EMBL" id="JAUSTW010000003">
    <property type="protein sequence ID" value="MDQ0199209.1"/>
    <property type="molecule type" value="Genomic_DNA"/>
</dbReference>
<dbReference type="CDD" id="cd08545">
    <property type="entry name" value="YcnI_like"/>
    <property type="match status" value="1"/>
</dbReference>
<feature type="chain" id="PRO_5045607858" evidence="2">
    <location>
        <begin position="29"/>
        <end position="206"/>
    </location>
</feature>
<protein>
    <submittedName>
        <fullName evidence="4">Uncharacterized protein YcnI</fullName>
    </submittedName>
</protein>
<keyword evidence="1" id="KW-1133">Transmembrane helix</keyword>